<name>A0A2L2XAT3_9FIRM</name>
<feature type="transmembrane region" description="Helical" evidence="5">
    <location>
        <begin position="83"/>
        <end position="101"/>
    </location>
</feature>
<comment type="subcellular location">
    <subcellularLocation>
        <location evidence="5">Cell membrane</location>
        <topology evidence="5">Multi-pass membrane protein</topology>
    </subcellularLocation>
    <subcellularLocation>
        <location evidence="1">Membrane</location>
        <topology evidence="1">Multi-pass membrane protein</topology>
    </subcellularLocation>
</comment>
<dbReference type="RefSeq" id="WP_104371796.1">
    <property type="nucleotide sequence ID" value="NZ_BFAV01000098.1"/>
</dbReference>
<keyword evidence="5" id="KW-0813">Transport</keyword>
<dbReference type="InterPro" id="IPR051784">
    <property type="entry name" value="Nod_factor_ABC_transporter"/>
</dbReference>
<evidence type="ECO:0000256" key="5">
    <source>
        <dbReference type="RuleBase" id="RU361157"/>
    </source>
</evidence>
<sequence>MLHEPAVQPNDSGKYGNQIFLFFFHVWTIIEMEVRKLRQDPTELVMRGIQPVLWLLIFGQAFSRLRAIPTGSVSYEAFLTPGILAQSITFISIFYGITIIWDRDLGLLQKIMVTPIRRPAFILGKMLSASIRSINQGVIILLLSVVMRIPLEWSAGRIIGVIFTTILGGVFFSGLSMVIASLIKTRERMMGIGQVITMPLFFSSSALYPVQIMPDWLRIIATINPMSYLVDGLRNLLINTAGTHLFLDWCVLIGASSLIYLLNCLLFPRILR</sequence>
<feature type="transmembrane region" description="Helical" evidence="5">
    <location>
        <begin position="15"/>
        <end position="32"/>
    </location>
</feature>
<dbReference type="PANTHER" id="PTHR43229:SF2">
    <property type="entry name" value="NODULATION PROTEIN J"/>
    <property type="match status" value="1"/>
</dbReference>
<proteinExistence type="inferred from homology"/>
<keyword evidence="3 5" id="KW-1133">Transmembrane helix</keyword>
<keyword evidence="5" id="KW-1003">Cell membrane</keyword>
<dbReference type="PROSITE" id="PS51012">
    <property type="entry name" value="ABC_TM2"/>
    <property type="match status" value="1"/>
</dbReference>
<protein>
    <recommendedName>
        <fullName evidence="5">Transport permease protein</fullName>
    </recommendedName>
</protein>
<feature type="transmembrane region" description="Helical" evidence="5">
    <location>
        <begin position="44"/>
        <end position="63"/>
    </location>
</feature>
<evidence type="ECO:0000256" key="2">
    <source>
        <dbReference type="ARBA" id="ARBA00022692"/>
    </source>
</evidence>
<dbReference type="InterPro" id="IPR047817">
    <property type="entry name" value="ABC2_TM_bact-type"/>
</dbReference>
<evidence type="ECO:0000313" key="7">
    <source>
        <dbReference type="EMBL" id="GBF33389.1"/>
    </source>
</evidence>
<keyword evidence="2 5" id="KW-0812">Transmembrane</keyword>
<gene>
    <name evidence="7" type="ORF">DCCM_2490</name>
</gene>
<feature type="transmembrane region" description="Helical" evidence="5">
    <location>
        <begin position="122"/>
        <end position="146"/>
    </location>
</feature>
<dbReference type="InterPro" id="IPR000412">
    <property type="entry name" value="ABC_2_transport"/>
</dbReference>
<comment type="similarity">
    <text evidence="5">Belongs to the ABC-2 integral membrane protein family.</text>
</comment>
<dbReference type="PANTHER" id="PTHR43229">
    <property type="entry name" value="NODULATION PROTEIN J"/>
    <property type="match status" value="1"/>
</dbReference>
<feature type="transmembrane region" description="Helical" evidence="5">
    <location>
        <begin position="158"/>
        <end position="183"/>
    </location>
</feature>
<evidence type="ECO:0000256" key="1">
    <source>
        <dbReference type="ARBA" id="ARBA00004141"/>
    </source>
</evidence>
<feature type="transmembrane region" description="Helical" evidence="5">
    <location>
        <begin position="246"/>
        <end position="267"/>
    </location>
</feature>
<dbReference type="GO" id="GO:0043190">
    <property type="term" value="C:ATP-binding cassette (ABC) transporter complex"/>
    <property type="evidence" value="ECO:0007669"/>
    <property type="project" value="InterPro"/>
</dbReference>
<dbReference type="GO" id="GO:0140359">
    <property type="term" value="F:ABC-type transporter activity"/>
    <property type="evidence" value="ECO:0007669"/>
    <property type="project" value="InterPro"/>
</dbReference>
<dbReference type="InterPro" id="IPR013525">
    <property type="entry name" value="ABC2_TM"/>
</dbReference>
<dbReference type="OrthoDB" id="9788252at2"/>
<feature type="domain" description="ABC transmembrane type-2" evidence="6">
    <location>
        <begin position="42"/>
        <end position="270"/>
    </location>
</feature>
<dbReference type="Proteomes" id="UP000239549">
    <property type="component" value="Unassembled WGS sequence"/>
</dbReference>
<evidence type="ECO:0000313" key="8">
    <source>
        <dbReference type="Proteomes" id="UP000239549"/>
    </source>
</evidence>
<evidence type="ECO:0000259" key="6">
    <source>
        <dbReference type="PROSITE" id="PS51012"/>
    </source>
</evidence>
<dbReference type="AlphaFoldDB" id="A0A2L2XAT3"/>
<evidence type="ECO:0000256" key="4">
    <source>
        <dbReference type="ARBA" id="ARBA00023136"/>
    </source>
</evidence>
<dbReference type="EMBL" id="BFAV01000098">
    <property type="protein sequence ID" value="GBF33389.1"/>
    <property type="molecule type" value="Genomic_DNA"/>
</dbReference>
<comment type="caution">
    <text evidence="7">The sequence shown here is derived from an EMBL/GenBank/DDBJ whole genome shotgun (WGS) entry which is preliminary data.</text>
</comment>
<dbReference type="PRINTS" id="PR00164">
    <property type="entry name" value="ABC2TRNSPORT"/>
</dbReference>
<accession>A0A2L2XAT3</accession>
<reference evidence="8" key="1">
    <citation type="submission" date="2018-02" db="EMBL/GenBank/DDBJ databases">
        <title>Genome sequence of Desulfocucumis palustris strain NAW-5.</title>
        <authorList>
            <person name="Watanabe M."/>
            <person name="Kojima H."/>
            <person name="Fukui M."/>
        </authorList>
    </citation>
    <scope>NUCLEOTIDE SEQUENCE [LARGE SCALE GENOMIC DNA]</scope>
    <source>
        <strain evidence="8">NAW-5</strain>
    </source>
</reference>
<feature type="transmembrane region" description="Helical" evidence="5">
    <location>
        <begin position="190"/>
        <end position="208"/>
    </location>
</feature>
<keyword evidence="4 5" id="KW-0472">Membrane</keyword>
<keyword evidence="8" id="KW-1185">Reference proteome</keyword>
<evidence type="ECO:0000256" key="3">
    <source>
        <dbReference type="ARBA" id="ARBA00022989"/>
    </source>
</evidence>
<dbReference type="PIRSF" id="PIRSF006648">
    <property type="entry name" value="DrrB"/>
    <property type="match status" value="1"/>
</dbReference>
<dbReference type="Pfam" id="PF01061">
    <property type="entry name" value="ABC2_membrane"/>
    <property type="match status" value="1"/>
</dbReference>
<organism evidence="7 8">
    <name type="scientific">Desulfocucumis palustris</name>
    <dbReference type="NCBI Taxonomy" id="1898651"/>
    <lineage>
        <taxon>Bacteria</taxon>
        <taxon>Bacillati</taxon>
        <taxon>Bacillota</taxon>
        <taxon>Clostridia</taxon>
        <taxon>Eubacteriales</taxon>
        <taxon>Desulfocucumaceae</taxon>
        <taxon>Desulfocucumis</taxon>
    </lineage>
</organism>